<sequence>MSLLLTYAIVAIGLFLLFVIATSLTIRWRSRVLKAQRANAMAPPSVPGVIVPFDPAAPRPRNVYPDRPGSGNVELLLVGYLGSLSLKDLLLDRNSTPTLGGDTTSVSPLPSLNHKPQDHGPSQPPPAYTDVVTLDAHVGATHPIATA</sequence>
<reference evidence="1" key="2">
    <citation type="journal article" date="2020" name="Nat. Commun.">
        <title>Large-scale genome sequencing of mycorrhizal fungi provides insights into the early evolution of symbiotic traits.</title>
        <authorList>
            <person name="Miyauchi S."/>
            <person name="Kiss E."/>
            <person name="Kuo A."/>
            <person name="Drula E."/>
            <person name="Kohler A."/>
            <person name="Sanchez-Garcia M."/>
            <person name="Morin E."/>
            <person name="Andreopoulos B."/>
            <person name="Barry K.W."/>
            <person name="Bonito G."/>
            <person name="Buee M."/>
            <person name="Carver A."/>
            <person name="Chen C."/>
            <person name="Cichocki N."/>
            <person name="Clum A."/>
            <person name="Culley D."/>
            <person name="Crous P.W."/>
            <person name="Fauchery L."/>
            <person name="Girlanda M."/>
            <person name="Hayes R.D."/>
            <person name="Keri Z."/>
            <person name="LaButti K."/>
            <person name="Lipzen A."/>
            <person name="Lombard V."/>
            <person name="Magnuson J."/>
            <person name="Maillard F."/>
            <person name="Murat C."/>
            <person name="Nolan M."/>
            <person name="Ohm R.A."/>
            <person name="Pangilinan J."/>
            <person name="Pereira M.F."/>
            <person name="Perotto S."/>
            <person name="Peter M."/>
            <person name="Pfister S."/>
            <person name="Riley R."/>
            <person name="Sitrit Y."/>
            <person name="Stielow J.B."/>
            <person name="Szollosi G."/>
            <person name="Zifcakova L."/>
            <person name="Stursova M."/>
            <person name="Spatafora J.W."/>
            <person name="Tedersoo L."/>
            <person name="Vaario L.M."/>
            <person name="Yamada A."/>
            <person name="Yan M."/>
            <person name="Wang P."/>
            <person name="Xu J."/>
            <person name="Bruns T."/>
            <person name="Baldrian P."/>
            <person name="Vilgalys R."/>
            <person name="Dunand C."/>
            <person name="Henrissat B."/>
            <person name="Grigoriev I.V."/>
            <person name="Hibbett D."/>
            <person name="Nagy L.G."/>
            <person name="Martin F.M."/>
        </authorList>
    </citation>
    <scope>NUCLEOTIDE SEQUENCE</scope>
    <source>
        <strain evidence="1">P2</strain>
    </source>
</reference>
<gene>
    <name evidence="1" type="ORF">BDM02DRAFT_3129901</name>
</gene>
<dbReference type="Proteomes" id="UP000886501">
    <property type="component" value="Unassembled WGS sequence"/>
</dbReference>
<reference evidence="1" key="1">
    <citation type="submission" date="2019-10" db="EMBL/GenBank/DDBJ databases">
        <authorList>
            <consortium name="DOE Joint Genome Institute"/>
            <person name="Kuo A."/>
            <person name="Miyauchi S."/>
            <person name="Kiss E."/>
            <person name="Drula E."/>
            <person name="Kohler A."/>
            <person name="Sanchez-Garcia M."/>
            <person name="Andreopoulos B."/>
            <person name="Barry K.W."/>
            <person name="Bonito G."/>
            <person name="Buee M."/>
            <person name="Carver A."/>
            <person name="Chen C."/>
            <person name="Cichocki N."/>
            <person name="Clum A."/>
            <person name="Culley D."/>
            <person name="Crous P.W."/>
            <person name="Fauchery L."/>
            <person name="Girlanda M."/>
            <person name="Hayes R."/>
            <person name="Keri Z."/>
            <person name="Labutti K."/>
            <person name="Lipzen A."/>
            <person name="Lombard V."/>
            <person name="Magnuson J."/>
            <person name="Maillard F."/>
            <person name="Morin E."/>
            <person name="Murat C."/>
            <person name="Nolan M."/>
            <person name="Ohm R."/>
            <person name="Pangilinan J."/>
            <person name="Pereira M."/>
            <person name="Perotto S."/>
            <person name="Peter M."/>
            <person name="Riley R."/>
            <person name="Sitrit Y."/>
            <person name="Stielow B."/>
            <person name="Szollosi G."/>
            <person name="Zifcakova L."/>
            <person name="Stursova M."/>
            <person name="Spatafora J.W."/>
            <person name="Tedersoo L."/>
            <person name="Vaario L.-M."/>
            <person name="Yamada A."/>
            <person name="Yan M."/>
            <person name="Wang P."/>
            <person name="Xu J."/>
            <person name="Bruns T."/>
            <person name="Baldrian P."/>
            <person name="Vilgalys R."/>
            <person name="Henrissat B."/>
            <person name="Grigoriev I.V."/>
            <person name="Hibbett D."/>
            <person name="Nagy L.G."/>
            <person name="Martin F.M."/>
        </authorList>
    </citation>
    <scope>NUCLEOTIDE SEQUENCE</scope>
    <source>
        <strain evidence="1">P2</strain>
    </source>
</reference>
<proteinExistence type="predicted"/>
<keyword evidence="2" id="KW-1185">Reference proteome</keyword>
<accession>A0ACB6ZC91</accession>
<evidence type="ECO:0000313" key="1">
    <source>
        <dbReference type="EMBL" id="KAF9647177.1"/>
    </source>
</evidence>
<name>A0ACB6ZC91_THEGA</name>
<evidence type="ECO:0000313" key="2">
    <source>
        <dbReference type="Proteomes" id="UP000886501"/>
    </source>
</evidence>
<protein>
    <submittedName>
        <fullName evidence="1">Uncharacterized protein</fullName>
    </submittedName>
</protein>
<dbReference type="EMBL" id="MU118039">
    <property type="protein sequence ID" value="KAF9647177.1"/>
    <property type="molecule type" value="Genomic_DNA"/>
</dbReference>
<comment type="caution">
    <text evidence="1">The sequence shown here is derived from an EMBL/GenBank/DDBJ whole genome shotgun (WGS) entry which is preliminary data.</text>
</comment>
<organism evidence="1 2">
    <name type="scientific">Thelephora ganbajun</name>
    <name type="common">Ganba fungus</name>
    <dbReference type="NCBI Taxonomy" id="370292"/>
    <lineage>
        <taxon>Eukaryota</taxon>
        <taxon>Fungi</taxon>
        <taxon>Dikarya</taxon>
        <taxon>Basidiomycota</taxon>
        <taxon>Agaricomycotina</taxon>
        <taxon>Agaricomycetes</taxon>
        <taxon>Thelephorales</taxon>
        <taxon>Thelephoraceae</taxon>
        <taxon>Thelephora</taxon>
    </lineage>
</organism>